<dbReference type="GO" id="GO:0004672">
    <property type="term" value="F:protein kinase activity"/>
    <property type="evidence" value="ECO:0007669"/>
    <property type="project" value="InterPro"/>
</dbReference>
<keyword evidence="3" id="KW-1185">Reference proteome</keyword>
<comment type="caution">
    <text evidence="2">The sequence shown here is derived from an EMBL/GenBank/DDBJ whole genome shotgun (WGS) entry which is preliminary data.</text>
</comment>
<evidence type="ECO:0000259" key="1">
    <source>
        <dbReference type="PROSITE" id="PS50011"/>
    </source>
</evidence>
<dbReference type="OrthoDB" id="248923at2759"/>
<dbReference type="Pfam" id="PF00069">
    <property type="entry name" value="Pkinase"/>
    <property type="match status" value="1"/>
</dbReference>
<evidence type="ECO:0000313" key="2">
    <source>
        <dbReference type="EMBL" id="CAD8120848.1"/>
    </source>
</evidence>
<reference evidence="2" key="1">
    <citation type="submission" date="2021-01" db="EMBL/GenBank/DDBJ databases">
        <authorList>
            <consortium name="Genoscope - CEA"/>
            <person name="William W."/>
        </authorList>
    </citation>
    <scope>NUCLEOTIDE SEQUENCE</scope>
</reference>
<sequence length="171" mass="20619">MEFLNYKKRRVFKKFILMGNLNKTTSSTQASYKIKLRKNKQRQLFFQTEKRIIQMIVNNKVISLIDHIEIKDKHYQVMEHYIGGDLDFYIELLLQERNMQSLSGYQGKEFLKQLLNGFKGLQDIFMIHHDLKLKIFCQMRALLELQIQVFSKLVKLEQPRLIHLTQKHLIY</sequence>
<dbReference type="EMBL" id="CAJJDN010000128">
    <property type="protein sequence ID" value="CAD8120848.1"/>
    <property type="molecule type" value="Genomic_DNA"/>
</dbReference>
<organism evidence="2 3">
    <name type="scientific">Paramecium sonneborni</name>
    <dbReference type="NCBI Taxonomy" id="65129"/>
    <lineage>
        <taxon>Eukaryota</taxon>
        <taxon>Sar</taxon>
        <taxon>Alveolata</taxon>
        <taxon>Ciliophora</taxon>
        <taxon>Intramacronucleata</taxon>
        <taxon>Oligohymenophorea</taxon>
        <taxon>Peniculida</taxon>
        <taxon>Parameciidae</taxon>
        <taxon>Paramecium</taxon>
    </lineage>
</organism>
<feature type="domain" description="Protein kinase" evidence="1">
    <location>
        <begin position="10"/>
        <end position="171"/>
    </location>
</feature>
<evidence type="ECO:0000313" key="3">
    <source>
        <dbReference type="Proteomes" id="UP000692954"/>
    </source>
</evidence>
<dbReference type="Proteomes" id="UP000692954">
    <property type="component" value="Unassembled WGS sequence"/>
</dbReference>
<protein>
    <recommendedName>
        <fullName evidence="1">Protein kinase domain-containing protein</fullName>
    </recommendedName>
</protein>
<dbReference type="AlphaFoldDB" id="A0A8S1QZ04"/>
<gene>
    <name evidence="2" type="ORF">PSON_ATCC_30995.1.T1280100</name>
</gene>
<dbReference type="PROSITE" id="PS50011">
    <property type="entry name" value="PROTEIN_KINASE_DOM"/>
    <property type="match status" value="1"/>
</dbReference>
<dbReference type="GO" id="GO:0005524">
    <property type="term" value="F:ATP binding"/>
    <property type="evidence" value="ECO:0007669"/>
    <property type="project" value="InterPro"/>
</dbReference>
<dbReference type="InterPro" id="IPR000719">
    <property type="entry name" value="Prot_kinase_dom"/>
</dbReference>
<accession>A0A8S1QZ04</accession>
<name>A0A8S1QZ04_9CILI</name>
<proteinExistence type="predicted"/>